<reference evidence="1 2" key="1">
    <citation type="submission" date="2024-03" db="EMBL/GenBank/DDBJ databases">
        <title>High-quality draft genome sequence of Oceanobacter sp. wDCs-4.</title>
        <authorList>
            <person name="Dong C."/>
        </authorList>
    </citation>
    <scope>NUCLEOTIDE SEQUENCE [LARGE SCALE GENOMIC DNA]</scope>
    <source>
        <strain evidence="2">wDCs-4</strain>
    </source>
</reference>
<organism evidence="1 2">
    <name type="scientific">Oceanobacter antarcticus</name>
    <dbReference type="NCBI Taxonomy" id="3133425"/>
    <lineage>
        <taxon>Bacteria</taxon>
        <taxon>Pseudomonadati</taxon>
        <taxon>Pseudomonadota</taxon>
        <taxon>Gammaproteobacteria</taxon>
        <taxon>Oceanospirillales</taxon>
        <taxon>Oceanospirillaceae</taxon>
        <taxon>Oceanobacter</taxon>
    </lineage>
</organism>
<sequence>MATPARININRYRYQRSDVCHHVRVSIQWFCLSSCLLFAAMVEAENAQAGRVEAIRILQQASFGPGPVSIAEVMSAGVEHWVDEQLAMPQKYSQLQRTIQLALMEDPARNWFETSMFNSQAVYRVRDFQQSAWWEQALTAPDQLRQRVAFALSQLLVVSVSEPPLHLRTEGLAAYNDLLLKYAFGNYRELLSAVTYSPAMGIYLSHQGNRKANPKTETSPDENYARELMQLFSIGLYRLNPDGSIQPDGQGNPVPSYTQTDVMELARVLTGWDLVGNLKYGDKNQRRIQVIEPLEFTKEFHDFGSKVLLGKPIEAKLSGKADIERALDILFAHPNVGPFVSKHMIQRLVSSNPSAAYIGRVSAVFNDNGKGVRGDMKALVRTILLDPEARNPAAGAEKLKEPVLALAGLLRMLKVQPAEPWKSAHGGQMLDVIWFRDLNIGQNAYRSPSVFNFYSADYQPSTAGFAEQQWVAPEAEILDVESLTSFSNIVRQVLVRNDIQSLDIRGQGFTRKINNERRNQSINLLVDTGPWLQRLELALENDSNGDFLRLNTDMVARRRALDALLDELELQMLGQPMPEQARIRLTEYLMVPQYDKKPQQEALQILEDSIRLLAMMPEYWVQH</sequence>
<evidence type="ECO:0000313" key="1">
    <source>
        <dbReference type="EMBL" id="MFK4752644.1"/>
    </source>
</evidence>
<name>A0ABW8NI62_9GAMM</name>
<dbReference type="Pfam" id="PF08811">
    <property type="entry name" value="DUF1800"/>
    <property type="match status" value="1"/>
</dbReference>
<comment type="caution">
    <text evidence="1">The sequence shown here is derived from an EMBL/GenBank/DDBJ whole genome shotgun (WGS) entry which is preliminary data.</text>
</comment>
<evidence type="ECO:0000313" key="2">
    <source>
        <dbReference type="Proteomes" id="UP001620597"/>
    </source>
</evidence>
<dbReference type="RefSeq" id="WP_416205849.1">
    <property type="nucleotide sequence ID" value="NZ_JBBKTX010000010.1"/>
</dbReference>
<dbReference type="PANTHER" id="PTHR43737">
    <property type="entry name" value="BLL7424 PROTEIN"/>
    <property type="match status" value="1"/>
</dbReference>
<keyword evidence="2" id="KW-1185">Reference proteome</keyword>
<dbReference type="EMBL" id="JBBKTX010000010">
    <property type="protein sequence ID" value="MFK4752644.1"/>
    <property type="molecule type" value="Genomic_DNA"/>
</dbReference>
<protein>
    <submittedName>
        <fullName evidence="1">DUF1800 domain-containing protein</fullName>
    </submittedName>
</protein>
<proteinExistence type="predicted"/>
<dbReference type="Proteomes" id="UP001620597">
    <property type="component" value="Unassembled WGS sequence"/>
</dbReference>
<dbReference type="PANTHER" id="PTHR43737:SF1">
    <property type="entry name" value="DUF1501 DOMAIN-CONTAINING PROTEIN"/>
    <property type="match status" value="1"/>
</dbReference>
<dbReference type="InterPro" id="IPR014917">
    <property type="entry name" value="DUF1800"/>
</dbReference>
<gene>
    <name evidence="1" type="ORF">WG929_09530</name>
</gene>
<accession>A0ABW8NI62</accession>